<name>A0ABZ3H1W4_GEOAI</name>
<dbReference type="RefSeq" id="WP_193808136.1">
    <property type="nucleotide sequence ID" value="NZ_CP087714.1"/>
</dbReference>
<dbReference type="Pfam" id="PF04967">
    <property type="entry name" value="HTH_10"/>
    <property type="match status" value="1"/>
</dbReference>
<organism evidence="3 4">
    <name type="scientific">Geoglobus acetivorans</name>
    <dbReference type="NCBI Taxonomy" id="565033"/>
    <lineage>
        <taxon>Archaea</taxon>
        <taxon>Methanobacteriati</taxon>
        <taxon>Methanobacteriota</taxon>
        <taxon>Archaeoglobi</taxon>
        <taxon>Archaeoglobales</taxon>
        <taxon>Archaeoglobaceae</taxon>
        <taxon>Geoglobus</taxon>
    </lineage>
</organism>
<dbReference type="Proteomes" id="UP001492541">
    <property type="component" value="Chromosome"/>
</dbReference>
<dbReference type="GeneID" id="90449391"/>
<dbReference type="InterPro" id="IPR007050">
    <property type="entry name" value="HTH_bacterioopsin"/>
</dbReference>
<accession>A0ABZ3H1W4</accession>
<feature type="domain" description="HVO-2525 N-terminal" evidence="2">
    <location>
        <begin position="4"/>
        <end position="136"/>
    </location>
</feature>
<evidence type="ECO:0000259" key="1">
    <source>
        <dbReference type="Pfam" id="PF04967"/>
    </source>
</evidence>
<sequence>MYVLTIDMLQYDCPFVNTSDDLDVFYFGTYWDFSPSSFIIRGYIISKDSDELQNAIQALQTQPKFHRLDFLSKERNKASVRVEIDYTDAMKAIRKNRGYIVGPFHVRNGSELWQVGFDTKDDVENALRDLEENNQFVIRNQNRITVEDFSRIISYSSVLADLMRAIDELTLTEKSILKAAIRHGFYEDPRKINITKLAREFGISKAGISKNIRRAEKKVLSHIERIISIRHE</sequence>
<evidence type="ECO:0000313" key="4">
    <source>
        <dbReference type="Proteomes" id="UP001492541"/>
    </source>
</evidence>
<evidence type="ECO:0000313" key="3">
    <source>
        <dbReference type="EMBL" id="XAT62973.1"/>
    </source>
</evidence>
<dbReference type="Pfam" id="PF24279">
    <property type="entry name" value="HVO_2525_N"/>
    <property type="match status" value="1"/>
</dbReference>
<feature type="domain" description="HTH bat-type" evidence="1">
    <location>
        <begin position="169"/>
        <end position="220"/>
    </location>
</feature>
<reference evidence="3 4" key="1">
    <citation type="submission" date="2021-11" db="EMBL/GenBank/DDBJ databases">
        <title>Whole genome of Geoglobus acetivorans.</title>
        <authorList>
            <person name="Liu D."/>
        </authorList>
    </citation>
    <scope>NUCLEOTIDE SEQUENCE [LARGE SCALE GENOMIC DNA]</scope>
    <source>
        <strain evidence="3 4">SBH6</strain>
    </source>
</reference>
<gene>
    <name evidence="3" type="ORF">LPQ35_06850</name>
</gene>
<keyword evidence="4" id="KW-1185">Reference proteome</keyword>
<dbReference type="PANTHER" id="PTHR34236:SF1">
    <property type="entry name" value="DIMETHYL SULFOXIDE REDUCTASE TRANSCRIPTIONAL ACTIVATOR"/>
    <property type="match status" value="1"/>
</dbReference>
<proteinExistence type="predicted"/>
<protein>
    <submittedName>
        <fullName evidence="3">Helix-turn-helix domain-containing protein</fullName>
    </submittedName>
</protein>
<dbReference type="PANTHER" id="PTHR34236">
    <property type="entry name" value="DIMETHYL SULFOXIDE REDUCTASE TRANSCRIPTIONAL ACTIVATOR"/>
    <property type="match status" value="1"/>
</dbReference>
<dbReference type="EMBL" id="CP087714">
    <property type="protein sequence ID" value="XAT62973.1"/>
    <property type="molecule type" value="Genomic_DNA"/>
</dbReference>
<dbReference type="InterPro" id="IPR056486">
    <property type="entry name" value="HVO_2525_N"/>
</dbReference>
<evidence type="ECO:0000259" key="2">
    <source>
        <dbReference type="Pfam" id="PF24279"/>
    </source>
</evidence>